<dbReference type="NCBIfam" id="TIGR01085">
    <property type="entry name" value="murE"/>
    <property type="match status" value="1"/>
</dbReference>
<keyword evidence="2 7" id="KW-0132">Cell division</keyword>
<dbReference type="GO" id="GO:0005737">
    <property type="term" value="C:cytoplasm"/>
    <property type="evidence" value="ECO:0007669"/>
    <property type="project" value="UniProtKB-SubCell"/>
</dbReference>
<dbReference type="Pfam" id="PF08245">
    <property type="entry name" value="Mur_ligase_M"/>
    <property type="match status" value="1"/>
</dbReference>
<dbReference type="SUPFAM" id="SSF63418">
    <property type="entry name" value="MurE/MurF N-terminal domain"/>
    <property type="match status" value="1"/>
</dbReference>
<feature type="binding site" evidence="7">
    <location>
        <position position="153"/>
    </location>
    <ligand>
        <name>UDP-N-acetyl-alpha-D-muramoyl-L-alanyl-D-glutamate</name>
        <dbReference type="ChEBI" id="CHEBI:83900"/>
    </ligand>
</feature>
<dbReference type="InterPro" id="IPR036615">
    <property type="entry name" value="Mur_ligase_C_dom_sf"/>
</dbReference>
<comment type="similarity">
    <text evidence="1 7">Belongs to the MurCDEF family. MurE subfamily.</text>
</comment>
<dbReference type="NCBIfam" id="NF001126">
    <property type="entry name" value="PRK00139.1-4"/>
    <property type="match status" value="1"/>
</dbReference>
<dbReference type="KEGG" id="mgod:E7746_13505"/>
<feature type="short sequence motif" description="Meso-diaminopimelate recognition motif" evidence="7">
    <location>
        <begin position="403"/>
        <end position="406"/>
    </location>
</feature>
<reference evidence="12 13" key="1">
    <citation type="submission" date="2019-02" db="EMBL/GenBank/DDBJ databases">
        <title>Isolation and identification of novel species under the genus Muribaculum.</title>
        <authorList>
            <person name="Miyake S."/>
            <person name="Ding Y."/>
            <person name="Low A."/>
            <person name="Soh M."/>
            <person name="Seedorf H."/>
        </authorList>
    </citation>
    <scope>NUCLEOTIDE SEQUENCE [LARGE SCALE GENOMIC DNA]</scope>
    <source>
        <strain evidence="12 13">TLL-A4</strain>
    </source>
</reference>
<feature type="domain" description="Mur ligase central" evidence="11">
    <location>
        <begin position="110"/>
        <end position="304"/>
    </location>
</feature>
<dbReference type="InterPro" id="IPR035911">
    <property type="entry name" value="MurE/MurF_N"/>
</dbReference>
<dbReference type="GO" id="GO:0008360">
    <property type="term" value="P:regulation of cell shape"/>
    <property type="evidence" value="ECO:0007669"/>
    <property type="project" value="UniProtKB-KW"/>
</dbReference>
<feature type="domain" description="Mur ligase N-terminal catalytic" evidence="9">
    <location>
        <begin position="25"/>
        <end position="96"/>
    </location>
</feature>
<feature type="binding site" evidence="7">
    <location>
        <position position="460"/>
    </location>
    <ligand>
        <name>meso-2,6-diaminopimelate</name>
        <dbReference type="ChEBI" id="CHEBI:57791"/>
    </ligand>
</feature>
<evidence type="ECO:0000256" key="5">
    <source>
        <dbReference type="ARBA" id="ARBA00023306"/>
    </source>
</evidence>
<dbReference type="UniPathway" id="UPA00219"/>
<dbReference type="PANTHER" id="PTHR23135">
    <property type="entry name" value="MUR LIGASE FAMILY MEMBER"/>
    <property type="match status" value="1"/>
</dbReference>
<feature type="binding site" evidence="7">
    <location>
        <position position="187"/>
    </location>
    <ligand>
        <name>UDP-N-acetyl-alpha-D-muramoyl-L-alanyl-D-glutamate</name>
        <dbReference type="ChEBI" id="CHEBI:83900"/>
    </ligand>
</feature>
<feature type="domain" description="Mur ligase C-terminal" evidence="10">
    <location>
        <begin position="328"/>
        <end position="458"/>
    </location>
</feature>
<dbReference type="InterPro" id="IPR036565">
    <property type="entry name" value="Mur-like_cat_sf"/>
</dbReference>
<keyword evidence="6 7" id="KW-0961">Cell wall biogenesis/degradation</keyword>
<keyword evidence="13" id="KW-1185">Reference proteome</keyword>
<dbReference type="InterPro" id="IPR000713">
    <property type="entry name" value="Mur_ligase_N"/>
</dbReference>
<comment type="caution">
    <text evidence="7">Lacks conserved residue(s) required for the propagation of feature annotation.</text>
</comment>
<evidence type="ECO:0000256" key="2">
    <source>
        <dbReference type="ARBA" id="ARBA00022618"/>
    </source>
</evidence>
<protein>
    <recommendedName>
        <fullName evidence="7">UDP-N-acetylmuramoyl-L-alanyl-D-glutamate--2,6-diaminopimelate ligase</fullName>
        <ecNumber evidence="7">6.3.2.13</ecNumber>
    </recommendedName>
    <alternativeName>
        <fullName evidence="7">Meso-A2pm-adding enzyme</fullName>
    </alternativeName>
    <alternativeName>
        <fullName evidence="7">Meso-diaminopimelate-adding enzyme</fullName>
    </alternativeName>
    <alternativeName>
        <fullName evidence="7">UDP-MurNAc-L-Ala-D-Glu:meso-diaminopimelate ligase</fullName>
    </alternativeName>
    <alternativeName>
        <fullName evidence="7">UDP-MurNAc-tripeptide synthetase</fullName>
    </alternativeName>
    <alternativeName>
        <fullName evidence="7">UDP-N-acetylmuramyl-tripeptide synthetase</fullName>
    </alternativeName>
</protein>
<feature type="binding site" evidence="7">
    <location>
        <position position="456"/>
    </location>
    <ligand>
        <name>meso-2,6-diaminopimelate</name>
        <dbReference type="ChEBI" id="CHEBI:57791"/>
    </ligand>
</feature>
<dbReference type="Pfam" id="PF01225">
    <property type="entry name" value="Mur_ligase"/>
    <property type="match status" value="1"/>
</dbReference>
<proteinExistence type="inferred from homology"/>
<evidence type="ECO:0000256" key="3">
    <source>
        <dbReference type="ARBA" id="ARBA00022960"/>
    </source>
</evidence>
<feature type="binding site" evidence="7">
    <location>
        <begin position="403"/>
        <end position="406"/>
    </location>
    <ligand>
        <name>meso-2,6-diaminopimelate</name>
        <dbReference type="ChEBI" id="CHEBI:57791"/>
    </ligand>
</feature>
<feature type="modified residue" description="N6-carboxylysine" evidence="7">
    <location>
        <position position="221"/>
    </location>
</feature>
<feature type="binding site" evidence="7">
    <location>
        <begin position="112"/>
        <end position="118"/>
    </location>
    <ligand>
        <name>ATP</name>
        <dbReference type="ChEBI" id="CHEBI:30616"/>
    </ligand>
</feature>
<dbReference type="InterPro" id="IPR013221">
    <property type="entry name" value="Mur_ligase_cen"/>
</dbReference>
<keyword evidence="7" id="KW-0460">Magnesium</keyword>
<evidence type="ECO:0000256" key="4">
    <source>
        <dbReference type="ARBA" id="ARBA00022984"/>
    </source>
</evidence>
<dbReference type="OrthoDB" id="9800958at2"/>
<keyword evidence="7" id="KW-0963">Cytoplasm</keyword>
<dbReference type="AlphaFoldDB" id="A0A4P7VR68"/>
<evidence type="ECO:0000256" key="7">
    <source>
        <dbReference type="HAMAP-Rule" id="MF_00208"/>
    </source>
</evidence>
<name>A0A4P7VR68_9BACT</name>
<evidence type="ECO:0000256" key="1">
    <source>
        <dbReference type="ARBA" id="ARBA00005898"/>
    </source>
</evidence>
<comment type="subcellular location">
    <subcellularLocation>
        <location evidence="7 8">Cytoplasm</location>
    </subcellularLocation>
</comment>
<keyword evidence="7 12" id="KW-0436">Ligase</keyword>
<feature type="binding site" evidence="7">
    <location>
        <begin position="154"/>
        <end position="155"/>
    </location>
    <ligand>
        <name>UDP-N-acetyl-alpha-D-muramoyl-L-alanyl-D-glutamate</name>
        <dbReference type="ChEBI" id="CHEBI:83900"/>
    </ligand>
</feature>
<dbReference type="PANTHER" id="PTHR23135:SF4">
    <property type="entry name" value="UDP-N-ACETYLMURAMOYL-L-ALANYL-D-GLUTAMATE--2,6-DIAMINOPIMELATE LIGASE MURE HOMOLOG, CHLOROPLASTIC"/>
    <property type="match status" value="1"/>
</dbReference>
<comment type="pathway">
    <text evidence="7 8">Cell wall biogenesis; peptidoglycan biosynthesis.</text>
</comment>
<evidence type="ECO:0000256" key="6">
    <source>
        <dbReference type="ARBA" id="ARBA00023316"/>
    </source>
</evidence>
<dbReference type="Gene3D" id="3.40.1190.10">
    <property type="entry name" value="Mur-like, catalytic domain"/>
    <property type="match status" value="1"/>
</dbReference>
<keyword evidence="7" id="KW-0547">Nucleotide-binding</keyword>
<dbReference type="EC" id="6.3.2.13" evidence="7"/>
<dbReference type="InterPro" id="IPR004101">
    <property type="entry name" value="Mur_ligase_C"/>
</dbReference>
<keyword evidence="5 7" id="KW-0131">Cell cycle</keyword>
<evidence type="ECO:0000313" key="13">
    <source>
        <dbReference type="Proteomes" id="UP000297031"/>
    </source>
</evidence>
<comment type="function">
    <text evidence="7">Catalyzes the addition of meso-diaminopimelic acid to the nucleotide precursor UDP-N-acetylmuramoyl-L-alanyl-D-glutamate (UMAG) in the biosynthesis of bacterial cell-wall peptidoglycan.</text>
</comment>
<dbReference type="GO" id="GO:0008765">
    <property type="term" value="F:UDP-N-acetylmuramoylalanyl-D-glutamate-2,6-diaminopimelate ligase activity"/>
    <property type="evidence" value="ECO:0007669"/>
    <property type="project" value="UniProtKB-UniRule"/>
</dbReference>
<keyword evidence="3 7" id="KW-0133">Cell shape</keyword>
<dbReference type="GO" id="GO:0071555">
    <property type="term" value="P:cell wall organization"/>
    <property type="evidence" value="ECO:0007669"/>
    <property type="project" value="UniProtKB-KW"/>
</dbReference>
<dbReference type="InterPro" id="IPR005761">
    <property type="entry name" value="UDP-N-AcMur-Glu-dNH2Pim_ligase"/>
</dbReference>
<comment type="cofactor">
    <cofactor evidence="7">
        <name>Mg(2+)</name>
        <dbReference type="ChEBI" id="CHEBI:18420"/>
    </cofactor>
</comment>
<evidence type="ECO:0000256" key="8">
    <source>
        <dbReference type="RuleBase" id="RU004135"/>
    </source>
</evidence>
<evidence type="ECO:0000313" key="12">
    <source>
        <dbReference type="EMBL" id="QCD36821.1"/>
    </source>
</evidence>
<comment type="catalytic activity">
    <reaction evidence="7">
        <text>UDP-N-acetyl-alpha-D-muramoyl-L-alanyl-D-glutamate + meso-2,6-diaminopimelate + ATP = UDP-N-acetyl-alpha-D-muramoyl-L-alanyl-gamma-D-glutamyl-meso-2,6-diaminopimelate + ADP + phosphate + H(+)</text>
        <dbReference type="Rhea" id="RHEA:23676"/>
        <dbReference type="ChEBI" id="CHEBI:15378"/>
        <dbReference type="ChEBI" id="CHEBI:30616"/>
        <dbReference type="ChEBI" id="CHEBI:43474"/>
        <dbReference type="ChEBI" id="CHEBI:57791"/>
        <dbReference type="ChEBI" id="CHEBI:83900"/>
        <dbReference type="ChEBI" id="CHEBI:83905"/>
        <dbReference type="ChEBI" id="CHEBI:456216"/>
        <dbReference type="EC" id="6.3.2.13"/>
    </reaction>
</comment>
<dbReference type="GO" id="GO:0051301">
    <property type="term" value="P:cell division"/>
    <property type="evidence" value="ECO:0007669"/>
    <property type="project" value="UniProtKB-KW"/>
</dbReference>
<dbReference type="GO" id="GO:0009252">
    <property type="term" value="P:peptidoglycan biosynthetic process"/>
    <property type="evidence" value="ECO:0007669"/>
    <property type="project" value="UniProtKB-UniRule"/>
</dbReference>
<dbReference type="SUPFAM" id="SSF53244">
    <property type="entry name" value="MurD-like peptide ligases, peptide-binding domain"/>
    <property type="match status" value="1"/>
</dbReference>
<gene>
    <name evidence="7" type="primary">murE</name>
    <name evidence="12" type="ORF">E7746_13505</name>
</gene>
<dbReference type="Proteomes" id="UP000297031">
    <property type="component" value="Chromosome"/>
</dbReference>
<dbReference type="Gene3D" id="3.90.190.20">
    <property type="entry name" value="Mur ligase, C-terminal domain"/>
    <property type="match status" value="1"/>
</dbReference>
<sequence>MKSLSQLLSPLMVEEIIGSDDKIITDVVSDSRKVTTGSLFVAVRGTTVDGHSFIPLLQYSGVAAIVCEEFPEFIESSITYIKVSDSAVALGYLASEWWDNPSRKLNLVGVTGTNGKTTTATLIYEMARLMGYKAGLLSTVCNYVEDEAIPTNQTTPDPLTINALLHRMVEAGCDYASMEVSSHAAHQHRIAGLHFAGGVFSNLTRDHLDYHKTVEAYLAAKKSFFDGLPSTAFALTNIDDKVGEVIVQNTKARKYTYSLRSRADFTGRIIESRLDGTTMSFNGRDVEVLFTGKFNAYNLTAVYGVSILLGWPLEEVLVGMSRLVPVAGRFQAFHSPKGYTAIVDYAHTPDAVVNVLQAIREVIGNRGSIITVVGAGGNRDKGKRPIMAREAALRSDRLILTSDNPRFEEPGDILRDMEEGLDIEGRKKSLSIVDRREAIRAAAAFAQPGDVILIAGKGHEDYQEIKGVKHHFDDREVVKEVFACES</sequence>
<evidence type="ECO:0000259" key="11">
    <source>
        <dbReference type="Pfam" id="PF08245"/>
    </source>
</evidence>
<dbReference type="GO" id="GO:0000287">
    <property type="term" value="F:magnesium ion binding"/>
    <property type="evidence" value="ECO:0007669"/>
    <property type="project" value="UniProtKB-UniRule"/>
</dbReference>
<evidence type="ECO:0000259" key="10">
    <source>
        <dbReference type="Pfam" id="PF02875"/>
    </source>
</evidence>
<dbReference type="SUPFAM" id="SSF53623">
    <property type="entry name" value="MurD-like peptide ligases, catalytic domain"/>
    <property type="match status" value="1"/>
</dbReference>
<feature type="binding site" evidence="7">
    <location>
        <position position="181"/>
    </location>
    <ligand>
        <name>UDP-N-acetyl-alpha-D-muramoyl-L-alanyl-D-glutamate</name>
        <dbReference type="ChEBI" id="CHEBI:83900"/>
    </ligand>
</feature>
<organism evidence="12 13">
    <name type="scientific">Muribaculum gordoncarteri</name>
    <dbReference type="NCBI Taxonomy" id="2530390"/>
    <lineage>
        <taxon>Bacteria</taxon>
        <taxon>Pseudomonadati</taxon>
        <taxon>Bacteroidota</taxon>
        <taxon>Bacteroidia</taxon>
        <taxon>Bacteroidales</taxon>
        <taxon>Muribaculaceae</taxon>
        <taxon>Muribaculum</taxon>
    </lineage>
</organism>
<dbReference type="EMBL" id="CP039393">
    <property type="protein sequence ID" value="QCD36821.1"/>
    <property type="molecule type" value="Genomic_DNA"/>
</dbReference>
<feature type="binding site" evidence="7">
    <location>
        <position position="189"/>
    </location>
    <ligand>
        <name>UDP-N-acetyl-alpha-D-muramoyl-L-alanyl-D-glutamate</name>
        <dbReference type="ChEBI" id="CHEBI:83900"/>
    </ligand>
</feature>
<dbReference type="Pfam" id="PF02875">
    <property type="entry name" value="Mur_ligase_C"/>
    <property type="match status" value="1"/>
</dbReference>
<dbReference type="RefSeq" id="WP_136411145.1">
    <property type="nucleotide sequence ID" value="NZ_CP039393.1"/>
</dbReference>
<feature type="binding site" evidence="7">
    <location>
        <position position="379"/>
    </location>
    <ligand>
        <name>meso-2,6-diaminopimelate</name>
        <dbReference type="ChEBI" id="CHEBI:57791"/>
    </ligand>
</feature>
<feature type="binding site" evidence="7">
    <location>
        <position position="31"/>
    </location>
    <ligand>
        <name>UDP-N-acetyl-alpha-D-muramoyl-L-alanyl-D-glutamate</name>
        <dbReference type="ChEBI" id="CHEBI:83900"/>
    </ligand>
</feature>
<dbReference type="Gene3D" id="3.40.1390.10">
    <property type="entry name" value="MurE/MurF, N-terminal domain"/>
    <property type="match status" value="1"/>
</dbReference>
<dbReference type="GO" id="GO:0005524">
    <property type="term" value="F:ATP binding"/>
    <property type="evidence" value="ECO:0007669"/>
    <property type="project" value="UniProtKB-UniRule"/>
</dbReference>
<keyword evidence="7" id="KW-0067">ATP-binding</keyword>
<evidence type="ECO:0000259" key="9">
    <source>
        <dbReference type="Pfam" id="PF01225"/>
    </source>
</evidence>
<dbReference type="HAMAP" id="MF_00208">
    <property type="entry name" value="MurE"/>
    <property type="match status" value="1"/>
</dbReference>
<accession>A0A4P7VR68</accession>
<keyword evidence="4 7" id="KW-0573">Peptidoglycan synthesis</keyword>
<comment type="PTM">
    <text evidence="7">Carboxylation is probably crucial for Mg(2+) binding and, consequently, for the gamma-phosphate positioning of ATP.</text>
</comment>